<keyword evidence="3" id="KW-0472">Membrane</keyword>
<evidence type="ECO:0000256" key="4">
    <source>
        <dbReference type="SAM" id="SignalP"/>
    </source>
</evidence>
<organism evidence="5">
    <name type="scientific">Chrysotila carterae</name>
    <name type="common">Marine alga</name>
    <name type="synonym">Syracosphaera carterae</name>
    <dbReference type="NCBI Taxonomy" id="13221"/>
    <lineage>
        <taxon>Eukaryota</taxon>
        <taxon>Haptista</taxon>
        <taxon>Haptophyta</taxon>
        <taxon>Prymnesiophyceae</taxon>
        <taxon>Isochrysidales</taxon>
        <taxon>Isochrysidaceae</taxon>
        <taxon>Chrysotila</taxon>
    </lineage>
</organism>
<keyword evidence="3" id="KW-1133">Transmembrane helix</keyword>
<gene>
    <name evidence="5" type="ORF">PCAR00345_LOCUS12937</name>
    <name evidence="6" type="ORF">PCAR00345_LOCUS12938</name>
</gene>
<proteinExistence type="predicted"/>
<sequence>MAIRLERKLPPLLCLAAALAPAHAYAQAVLDTSMAKVSPIAVPRTLYPRRLRPAAQVGRVVAVFMSDDDRPAPFSQLEVPTEQQPVVEMRNLREEPFFDWAELPDEQLVQRLAALYSFFAIVISLPIALTTFATAETLPQALLATHVGGSGVVLAFLLRLRTGWGYVSMRLRDRQTYYEENGASGRGGYLAEKDAEATMRDRLLDDYEVQPVLRKVDRLSAVVGGSLGLAAIALRTLTPDDPYKQFSNDYLSQLQMDDKLAAKEQQRAQSQSLKPSYCDSRYYKAIAGGEKSGLCD</sequence>
<keyword evidence="3" id="KW-0812">Transmembrane</keyword>
<feature type="transmembrane region" description="Helical" evidence="3">
    <location>
        <begin position="113"/>
        <end position="134"/>
    </location>
</feature>
<evidence type="ECO:0000256" key="3">
    <source>
        <dbReference type="SAM" id="Phobius"/>
    </source>
</evidence>
<evidence type="ECO:0000313" key="6">
    <source>
        <dbReference type="EMBL" id="CAE0760326.1"/>
    </source>
</evidence>
<dbReference type="GO" id="GO:0009536">
    <property type="term" value="C:plastid"/>
    <property type="evidence" value="ECO:0007669"/>
    <property type="project" value="UniProtKB-SubCell"/>
</dbReference>
<dbReference type="PANTHER" id="PTHR34214:SF3">
    <property type="entry name" value="PROTEIN CONSERVED IN THE GREEN LINEAGE AND DIATOMS 27, CHLOROPLASTIC"/>
    <property type="match status" value="1"/>
</dbReference>
<keyword evidence="4" id="KW-0732">Signal</keyword>
<protein>
    <submittedName>
        <fullName evidence="5">Uncharacterized protein</fullName>
    </submittedName>
</protein>
<feature type="signal peptide" evidence="4">
    <location>
        <begin position="1"/>
        <end position="26"/>
    </location>
</feature>
<dbReference type="AlphaFoldDB" id="A0A6S9UH15"/>
<dbReference type="EMBL" id="HBIZ01020557">
    <property type="protein sequence ID" value="CAE0760326.1"/>
    <property type="molecule type" value="Transcribed_RNA"/>
</dbReference>
<feature type="transmembrane region" description="Helical" evidence="3">
    <location>
        <begin position="141"/>
        <end position="160"/>
    </location>
</feature>
<name>A0A6S9UH15_CHRCT</name>
<keyword evidence="2" id="KW-0934">Plastid</keyword>
<evidence type="ECO:0000313" key="5">
    <source>
        <dbReference type="EMBL" id="CAE0760325.1"/>
    </source>
</evidence>
<dbReference type="EMBL" id="HBIZ01020556">
    <property type="protein sequence ID" value="CAE0760325.1"/>
    <property type="molecule type" value="Transcribed_RNA"/>
</dbReference>
<reference evidence="5" key="1">
    <citation type="submission" date="2021-01" db="EMBL/GenBank/DDBJ databases">
        <authorList>
            <person name="Corre E."/>
            <person name="Pelletier E."/>
            <person name="Niang G."/>
            <person name="Scheremetjew M."/>
            <person name="Finn R."/>
            <person name="Kale V."/>
            <person name="Holt S."/>
            <person name="Cochrane G."/>
            <person name="Meng A."/>
            <person name="Brown T."/>
            <person name="Cohen L."/>
        </authorList>
    </citation>
    <scope>NUCLEOTIDE SEQUENCE</scope>
    <source>
        <strain evidence="5">CCMP645</strain>
    </source>
</reference>
<feature type="chain" id="PRO_5036191525" evidence="4">
    <location>
        <begin position="27"/>
        <end position="296"/>
    </location>
</feature>
<dbReference type="InterPro" id="IPR009631">
    <property type="entry name" value="CGLD27-like"/>
</dbReference>
<evidence type="ECO:0000256" key="1">
    <source>
        <dbReference type="ARBA" id="ARBA00004474"/>
    </source>
</evidence>
<dbReference type="Pfam" id="PF06799">
    <property type="entry name" value="CGLD27-like"/>
    <property type="match status" value="1"/>
</dbReference>
<dbReference type="PANTHER" id="PTHR34214">
    <property type="match status" value="1"/>
</dbReference>
<comment type="subcellular location">
    <subcellularLocation>
        <location evidence="1">Plastid</location>
    </subcellularLocation>
</comment>
<evidence type="ECO:0000256" key="2">
    <source>
        <dbReference type="ARBA" id="ARBA00022640"/>
    </source>
</evidence>
<accession>A0A6S9UH15</accession>